<keyword evidence="1" id="KW-0812">Transmembrane</keyword>
<comment type="caution">
    <text evidence="2">The sequence shown here is derived from an EMBL/GenBank/DDBJ whole genome shotgun (WGS) entry which is preliminary data.</text>
</comment>
<reference evidence="2" key="1">
    <citation type="submission" date="2019-12" db="EMBL/GenBank/DDBJ databases">
        <title>Microbes associate with the intestines of laboratory mice.</title>
        <authorList>
            <person name="Navarre W."/>
            <person name="Wong E."/>
        </authorList>
    </citation>
    <scope>NUCLEOTIDE SEQUENCE</scope>
    <source>
        <strain evidence="2">NM79_F5</strain>
    </source>
</reference>
<dbReference type="EMBL" id="WSRQ01000028">
    <property type="protein sequence ID" value="MVX65256.1"/>
    <property type="molecule type" value="Genomic_DNA"/>
</dbReference>
<evidence type="ECO:0000256" key="1">
    <source>
        <dbReference type="SAM" id="Phobius"/>
    </source>
</evidence>
<dbReference type="AlphaFoldDB" id="A0A964W372"/>
<accession>A0A964W372</accession>
<sequence>MRYTRYEYKRSNKIKFLCSIALIAGVSIGGGLYLSNVIFNGKEIQSNSSNSGYSTDVNYESNIQNIVVLQCGYYSKEENAKELVNSISKYCQPFIVEEDGKFRVLAGIYKEDDGLKKIEEFKNNNIDVAKVSLNISKDNVDNKKILEIIDGFLTVRNKLQDNGVKSIKTAEFKEWADKILNDNGSNKSEKLNYIESYMKSLPDEIDKTNSDTNIQQLYKLIKN</sequence>
<feature type="transmembrane region" description="Helical" evidence="1">
    <location>
        <begin position="16"/>
        <end position="39"/>
    </location>
</feature>
<proteinExistence type="predicted"/>
<evidence type="ECO:0000313" key="3">
    <source>
        <dbReference type="Proteomes" id="UP000656077"/>
    </source>
</evidence>
<dbReference type="Proteomes" id="UP000656077">
    <property type="component" value="Unassembled WGS sequence"/>
</dbReference>
<dbReference type="SUPFAM" id="SSF110997">
    <property type="entry name" value="Sporulation related repeat"/>
    <property type="match status" value="1"/>
</dbReference>
<dbReference type="InterPro" id="IPR036680">
    <property type="entry name" value="SPOR-like_sf"/>
</dbReference>
<dbReference type="RefSeq" id="WP_160360015.1">
    <property type="nucleotide sequence ID" value="NZ_WSRQ01000028.1"/>
</dbReference>
<name>A0A964W372_9CLOT</name>
<protein>
    <submittedName>
        <fullName evidence="2">SPOR domain-containing protein</fullName>
    </submittedName>
</protein>
<dbReference type="GO" id="GO:0042834">
    <property type="term" value="F:peptidoglycan binding"/>
    <property type="evidence" value="ECO:0007669"/>
    <property type="project" value="InterPro"/>
</dbReference>
<keyword evidence="1" id="KW-1133">Transmembrane helix</keyword>
<gene>
    <name evidence="2" type="ORF">GKZ28_16310</name>
</gene>
<evidence type="ECO:0000313" key="2">
    <source>
        <dbReference type="EMBL" id="MVX65256.1"/>
    </source>
</evidence>
<keyword evidence="1" id="KW-0472">Membrane</keyword>
<organism evidence="2 3">
    <name type="scientific">Clostridium chromiireducens</name>
    <dbReference type="NCBI Taxonomy" id="225345"/>
    <lineage>
        <taxon>Bacteria</taxon>
        <taxon>Bacillati</taxon>
        <taxon>Bacillota</taxon>
        <taxon>Clostridia</taxon>
        <taxon>Eubacteriales</taxon>
        <taxon>Clostridiaceae</taxon>
        <taxon>Clostridium</taxon>
    </lineage>
</organism>